<keyword evidence="3" id="KW-1185">Reference proteome</keyword>
<dbReference type="Pfam" id="PF25547">
    <property type="entry name" value="WXG100_2"/>
    <property type="match status" value="1"/>
</dbReference>
<evidence type="ECO:0000313" key="2">
    <source>
        <dbReference type="EMBL" id="WIV61859.1"/>
    </source>
</evidence>
<accession>A0ABY8Y1Y0</accession>
<reference evidence="2 3" key="1">
    <citation type="submission" date="2023-06" db="EMBL/GenBank/DDBJ databases">
        <authorList>
            <person name="Oyuntsetseg B."/>
            <person name="Kim S.B."/>
        </authorList>
    </citation>
    <scope>NUCLEOTIDE SEQUENCE [LARGE SCALE GENOMIC DNA]</scope>
    <source>
        <strain evidence="2 3">2-2</strain>
    </source>
</reference>
<dbReference type="InterPro" id="IPR057746">
    <property type="entry name" value="CpnT-like_N"/>
</dbReference>
<proteinExistence type="predicted"/>
<protein>
    <recommendedName>
        <fullName evidence="1">Outer membrane channel protein CpnT-like N-terminal domain-containing protein</fullName>
    </recommendedName>
</protein>
<organism evidence="2 3">
    <name type="scientific">Amycolatopsis nalaikhensis</name>
    <dbReference type="NCBI Taxonomy" id="715472"/>
    <lineage>
        <taxon>Bacteria</taxon>
        <taxon>Bacillati</taxon>
        <taxon>Actinomycetota</taxon>
        <taxon>Actinomycetes</taxon>
        <taxon>Pseudonocardiales</taxon>
        <taxon>Pseudonocardiaceae</taxon>
        <taxon>Amycolatopsis</taxon>
    </lineage>
</organism>
<dbReference type="EMBL" id="CP127173">
    <property type="protein sequence ID" value="WIV61859.1"/>
    <property type="molecule type" value="Genomic_DNA"/>
</dbReference>
<feature type="domain" description="Outer membrane channel protein CpnT-like N-terminal" evidence="1">
    <location>
        <begin position="2"/>
        <end position="146"/>
    </location>
</feature>
<dbReference type="RefSeq" id="WP_285459549.1">
    <property type="nucleotide sequence ID" value="NZ_CP127173.1"/>
</dbReference>
<dbReference type="Proteomes" id="UP001227101">
    <property type="component" value="Chromosome"/>
</dbReference>
<evidence type="ECO:0000313" key="3">
    <source>
        <dbReference type="Proteomes" id="UP001227101"/>
    </source>
</evidence>
<sequence>MAVAEPANELWTAVKAIANPWPPDDEDQVADLADDWRKAGETANLAGTELSDQRQAAQQAWRDQAGQAMGQNIGEGAVTLESQRQGAEQQAAMADRYAQALTSVKNAIVQAVNANLPAYLQLGNPMYGAAGQAKQQEFARQVAAQLQALVAAQTQGMHAPPAAPDTDTTLGQVGDIAGAVSAVAGGLALIPVLAPFAAPVALLAGATALAAHGVDMIATESYDDPNAWIGLGGDAVGLIPAGRAVWELAELAPAATGVERAAEVASSVVDVGLQVPGMADLAVDDEGLDTAKDIAGGAGLNKTLGLEALRRLR</sequence>
<name>A0ABY8Y1Y0_9PSEU</name>
<evidence type="ECO:0000259" key="1">
    <source>
        <dbReference type="Pfam" id="PF25547"/>
    </source>
</evidence>
<gene>
    <name evidence="2" type="ORF">QP939_26245</name>
</gene>